<accession>A0ABX2RC66</accession>
<gene>
    <name evidence="1" type="ORF">HDG70_001373</name>
</gene>
<protein>
    <recommendedName>
        <fullName evidence="3">Transmembrane protein</fullName>
    </recommendedName>
</protein>
<name>A0ABX2RC66_9THEO</name>
<evidence type="ECO:0000313" key="2">
    <source>
        <dbReference type="Proteomes" id="UP000604066"/>
    </source>
</evidence>
<evidence type="ECO:0000313" key="1">
    <source>
        <dbReference type="EMBL" id="NYE57658.1"/>
    </source>
</evidence>
<evidence type="ECO:0008006" key="3">
    <source>
        <dbReference type="Google" id="ProtNLM"/>
    </source>
</evidence>
<proteinExistence type="predicted"/>
<organism evidence="1 2">
    <name type="scientific">Carboxydothermus ferrireducens DSM 11255</name>
    <dbReference type="NCBI Taxonomy" id="1119529"/>
    <lineage>
        <taxon>Bacteria</taxon>
        <taxon>Bacillati</taxon>
        <taxon>Bacillota</taxon>
        <taxon>Clostridia</taxon>
        <taxon>Thermoanaerobacterales</taxon>
        <taxon>Thermoanaerobacteraceae</taxon>
        <taxon>Carboxydothermus</taxon>
    </lineage>
</organism>
<reference evidence="1 2" key="1">
    <citation type="submission" date="2020-07" db="EMBL/GenBank/DDBJ databases">
        <title>Genomic Encyclopedia of Type Strains, Phase III (KMG-III): the genomes of soil and plant-associated and newly described type strains.</title>
        <authorList>
            <person name="Whitman W."/>
        </authorList>
    </citation>
    <scope>NUCLEOTIDE SEQUENCE [LARGE SCALE GENOMIC DNA]</scope>
    <source>
        <strain evidence="1 2">DSM 11255</strain>
    </source>
</reference>
<dbReference type="Proteomes" id="UP000604066">
    <property type="component" value="Unassembled WGS sequence"/>
</dbReference>
<dbReference type="EMBL" id="JACCBS010000002">
    <property type="protein sequence ID" value="NYE57658.1"/>
    <property type="molecule type" value="Genomic_DNA"/>
</dbReference>
<comment type="caution">
    <text evidence="1">The sequence shown here is derived from an EMBL/GenBank/DDBJ whole genome shotgun (WGS) entry which is preliminary data.</text>
</comment>
<keyword evidence="2" id="KW-1185">Reference proteome</keyword>
<sequence length="40" mass="4659">MSMNGSNQWFLFFILILLIFGLNDHDDEHETCTTAEKEVV</sequence>